<dbReference type="AlphaFoldDB" id="A0A381X240"/>
<keyword evidence="2" id="KW-0808">Transferase</keyword>
<keyword evidence="3" id="KW-0012">Acyltransferase</keyword>
<dbReference type="PANTHER" id="PTHR30098:SF2">
    <property type="entry name" value="LEUCYL_PHENYLALANYL-TRNA--PROTEIN TRANSFERASE"/>
    <property type="match status" value="1"/>
</dbReference>
<dbReference type="Gene3D" id="3.40.630.70">
    <property type="entry name" value="Leucyl/phenylalanyl-tRNA-protein transferase, C-terminal domain"/>
    <property type="match status" value="1"/>
</dbReference>
<dbReference type="NCBIfam" id="TIGR00667">
    <property type="entry name" value="aat"/>
    <property type="match status" value="1"/>
</dbReference>
<sequence length="191" mass="21973">MIPTRILLDAYRKGYFPMSVAGGIEWFLPEQRGVIPLDGFRIPKRFQRVLKKCPFETTVNRVFRDVVVACATRHDPAGNWIDDTILESYVALHEIGHAHSIETWHDNMLVGGLYGVSLHGAFFGESMFHTQHDASKFALVALVTRLRRQNYRLLDIQWLTPHLVQFGAVEIPRTHYLENLADAMTHDCRFL</sequence>
<organism evidence="4">
    <name type="scientific">marine metagenome</name>
    <dbReference type="NCBI Taxonomy" id="408172"/>
    <lineage>
        <taxon>unclassified sequences</taxon>
        <taxon>metagenomes</taxon>
        <taxon>ecological metagenomes</taxon>
    </lineage>
</organism>
<dbReference type="InterPro" id="IPR016181">
    <property type="entry name" value="Acyl_CoA_acyltransferase"/>
</dbReference>
<evidence type="ECO:0008006" key="5">
    <source>
        <dbReference type="Google" id="ProtNLM"/>
    </source>
</evidence>
<proteinExistence type="inferred from homology"/>
<dbReference type="SUPFAM" id="SSF55729">
    <property type="entry name" value="Acyl-CoA N-acyltransferases (Nat)"/>
    <property type="match status" value="1"/>
</dbReference>
<evidence type="ECO:0000313" key="4">
    <source>
        <dbReference type="EMBL" id="SVA58283.1"/>
    </source>
</evidence>
<dbReference type="GO" id="GO:0008914">
    <property type="term" value="F:leucyl-tRNA--protein transferase activity"/>
    <property type="evidence" value="ECO:0007669"/>
    <property type="project" value="InterPro"/>
</dbReference>
<dbReference type="InterPro" id="IPR042203">
    <property type="entry name" value="Leu/Phe-tRNA_Trfase_C"/>
</dbReference>
<dbReference type="HAMAP" id="MF_00688">
    <property type="entry name" value="Leu_Phe_trans"/>
    <property type="match status" value="1"/>
</dbReference>
<reference evidence="4" key="1">
    <citation type="submission" date="2018-05" db="EMBL/GenBank/DDBJ databases">
        <authorList>
            <person name="Lanie J.A."/>
            <person name="Ng W.-L."/>
            <person name="Kazmierczak K.M."/>
            <person name="Andrzejewski T.M."/>
            <person name="Davidsen T.M."/>
            <person name="Wayne K.J."/>
            <person name="Tettelin H."/>
            <person name="Glass J.I."/>
            <person name="Rusch D."/>
            <person name="Podicherti R."/>
            <person name="Tsui H.-C.T."/>
            <person name="Winkler M.E."/>
        </authorList>
    </citation>
    <scope>NUCLEOTIDE SEQUENCE</scope>
</reference>
<dbReference type="FunFam" id="3.40.630.70:FF:000001">
    <property type="entry name" value="Leucyl/phenylalanyl-tRNA--protein transferase"/>
    <property type="match status" value="1"/>
</dbReference>
<dbReference type="Pfam" id="PF03588">
    <property type="entry name" value="Leu_Phe_trans"/>
    <property type="match status" value="1"/>
</dbReference>
<keyword evidence="1" id="KW-0963">Cytoplasm</keyword>
<accession>A0A381X240</accession>
<name>A0A381X240_9ZZZZ</name>
<protein>
    <recommendedName>
        <fullName evidence="5">Leucyl/phenylalanyl-tRNA--protein transferase</fullName>
    </recommendedName>
</protein>
<dbReference type="PANTHER" id="PTHR30098">
    <property type="entry name" value="LEUCYL/PHENYLALANYL-TRNA--PROTEIN TRANSFERASE"/>
    <property type="match status" value="1"/>
</dbReference>
<evidence type="ECO:0000256" key="2">
    <source>
        <dbReference type="ARBA" id="ARBA00022679"/>
    </source>
</evidence>
<evidence type="ECO:0000256" key="1">
    <source>
        <dbReference type="ARBA" id="ARBA00022490"/>
    </source>
</evidence>
<dbReference type="GO" id="GO:0005737">
    <property type="term" value="C:cytoplasm"/>
    <property type="evidence" value="ECO:0007669"/>
    <property type="project" value="TreeGrafter"/>
</dbReference>
<dbReference type="InterPro" id="IPR004616">
    <property type="entry name" value="Leu/Phe-tRNA_Trfase"/>
</dbReference>
<dbReference type="EMBL" id="UINC01013499">
    <property type="protein sequence ID" value="SVA58283.1"/>
    <property type="molecule type" value="Genomic_DNA"/>
</dbReference>
<dbReference type="GO" id="GO:0030163">
    <property type="term" value="P:protein catabolic process"/>
    <property type="evidence" value="ECO:0007669"/>
    <property type="project" value="InterPro"/>
</dbReference>
<evidence type="ECO:0000256" key="3">
    <source>
        <dbReference type="ARBA" id="ARBA00023315"/>
    </source>
</evidence>
<gene>
    <name evidence="4" type="ORF">METZ01_LOCUS111137</name>
</gene>